<dbReference type="PANTHER" id="PTHR33375:SF1">
    <property type="entry name" value="CHROMOSOME-PARTITIONING PROTEIN PARB-RELATED"/>
    <property type="match status" value="1"/>
</dbReference>
<dbReference type="SUPFAM" id="SSF110849">
    <property type="entry name" value="ParB/Sulfiredoxin"/>
    <property type="match status" value="1"/>
</dbReference>
<dbReference type="NCBIfam" id="TIGR00180">
    <property type="entry name" value="parB_part"/>
    <property type="match status" value="1"/>
</dbReference>
<dbReference type="InterPro" id="IPR036086">
    <property type="entry name" value="ParB/Sulfiredoxin_sf"/>
</dbReference>
<evidence type="ECO:0000256" key="1">
    <source>
        <dbReference type="ARBA" id="ARBA00006295"/>
    </source>
</evidence>
<name>A0ABT0RCL0_9SPHN</name>
<dbReference type="RefSeq" id="WP_249866975.1">
    <property type="nucleotide sequence ID" value="NZ_JAMGBC010000001.1"/>
</dbReference>
<dbReference type="SMART" id="SM00470">
    <property type="entry name" value="ParB"/>
    <property type="match status" value="1"/>
</dbReference>
<reference evidence="3" key="1">
    <citation type="submission" date="2022-05" db="EMBL/GenBank/DDBJ databases">
        <authorList>
            <person name="Jo J.-H."/>
            <person name="Im W.-T."/>
        </authorList>
    </citation>
    <scope>NUCLEOTIDE SEQUENCE</scope>
    <source>
        <strain evidence="3">RG327</strain>
    </source>
</reference>
<proteinExistence type="inferred from homology"/>
<comment type="caution">
    <text evidence="3">The sequence shown here is derived from an EMBL/GenBank/DDBJ whole genome shotgun (WGS) entry which is preliminary data.</text>
</comment>
<dbReference type="PANTHER" id="PTHR33375">
    <property type="entry name" value="CHROMOSOME-PARTITIONING PROTEIN PARB-RELATED"/>
    <property type="match status" value="1"/>
</dbReference>
<organism evidence="3 4">
    <name type="scientific">Sphingomonas anseongensis</name>
    <dbReference type="NCBI Taxonomy" id="2908207"/>
    <lineage>
        <taxon>Bacteria</taxon>
        <taxon>Pseudomonadati</taxon>
        <taxon>Pseudomonadota</taxon>
        <taxon>Alphaproteobacteria</taxon>
        <taxon>Sphingomonadales</taxon>
        <taxon>Sphingomonadaceae</taxon>
        <taxon>Sphingomonas</taxon>
    </lineage>
</organism>
<keyword evidence="4" id="KW-1185">Reference proteome</keyword>
<evidence type="ECO:0000313" key="4">
    <source>
        <dbReference type="Proteomes" id="UP001165343"/>
    </source>
</evidence>
<accession>A0ABT0RCL0</accession>
<feature type="domain" description="ParB-like N-terminal" evidence="2">
    <location>
        <begin position="15"/>
        <end position="108"/>
    </location>
</feature>
<protein>
    <submittedName>
        <fullName evidence="3">ParB/RepB/Spo0J family partition protein</fullName>
    </submittedName>
</protein>
<dbReference type="EMBL" id="JAMGBC010000001">
    <property type="protein sequence ID" value="MCL6677997.1"/>
    <property type="molecule type" value="Genomic_DNA"/>
</dbReference>
<gene>
    <name evidence="3" type="ORF">LZ519_01495</name>
</gene>
<evidence type="ECO:0000259" key="2">
    <source>
        <dbReference type="SMART" id="SM00470"/>
    </source>
</evidence>
<dbReference type="Proteomes" id="UP001165343">
    <property type="component" value="Unassembled WGS sequence"/>
</dbReference>
<dbReference type="InterPro" id="IPR003115">
    <property type="entry name" value="ParB_N"/>
</dbReference>
<dbReference type="InterPro" id="IPR004437">
    <property type="entry name" value="ParB/RepB/Spo0J"/>
</dbReference>
<evidence type="ECO:0000313" key="3">
    <source>
        <dbReference type="EMBL" id="MCL6677997.1"/>
    </source>
</evidence>
<sequence>MAENRLRTDPGGSVRLIDPANIERNPQNPRLIFREDELKSLQESIAGQGILVPLTVYQTETGDYIILDGERRWRCALRLGLTSVPAIVQPQPDPVTNIMMMFAIHKTRNDWDPLPTAIKLFDLQQALAERLGRPPTEKELGAAASLDRGEVRRYRNIMALPEKYKRQLLAELKKPRNEQVLTVDHVLESTRGALALRKQAIIDETEEDKLVDALVAKFLDKLLTSTVDPRLLTRMAGAVHRKEIDDKLIRKVVIRLINEKSYTISDAFRDSIEKVDFEHGTEQLAERVSNRLVEHLERSYELGDGLEQTLRELASVIRRILRDARG</sequence>
<dbReference type="Gene3D" id="3.90.1530.10">
    <property type="entry name" value="Conserved hypothetical protein from pyrococcus furiosus pfu- 392566-001, ParB domain"/>
    <property type="match status" value="1"/>
</dbReference>
<dbReference type="Pfam" id="PF02195">
    <property type="entry name" value="ParB_N"/>
    <property type="match status" value="1"/>
</dbReference>
<dbReference type="InterPro" id="IPR050336">
    <property type="entry name" value="Chromosome_partition/occlusion"/>
</dbReference>
<comment type="similarity">
    <text evidence="1">Belongs to the ParB family.</text>
</comment>